<keyword evidence="2 10" id="KW-0436">Ligase</keyword>
<evidence type="ECO:0000256" key="3">
    <source>
        <dbReference type="ARBA" id="ARBA00022618"/>
    </source>
</evidence>
<evidence type="ECO:0000256" key="10">
    <source>
        <dbReference type="HAMAP-Rule" id="MF_02019"/>
    </source>
</evidence>
<dbReference type="InterPro" id="IPR005863">
    <property type="entry name" value="UDP-N-AcMur_synth"/>
</dbReference>
<comment type="subcellular location">
    <subcellularLocation>
        <location evidence="10 11">Cytoplasm</location>
    </subcellularLocation>
</comment>
<dbReference type="GO" id="GO:0051301">
    <property type="term" value="P:cell division"/>
    <property type="evidence" value="ECO:0007669"/>
    <property type="project" value="UniProtKB-KW"/>
</dbReference>
<keyword evidence="4 10" id="KW-0547">Nucleotide-binding</keyword>
<feature type="domain" description="Mur ligase N-terminal catalytic" evidence="12">
    <location>
        <begin position="27"/>
        <end position="94"/>
    </location>
</feature>
<dbReference type="UniPathway" id="UPA00219"/>
<evidence type="ECO:0000313" key="16">
    <source>
        <dbReference type="Proteomes" id="UP000195918"/>
    </source>
</evidence>
<comment type="function">
    <text evidence="10 11">Involved in cell wall formation. Catalyzes the final step in the synthesis of UDP-N-acetylmuramoyl-pentapeptide, the precursor of murein.</text>
</comment>
<dbReference type="Gene3D" id="3.90.190.20">
    <property type="entry name" value="Mur ligase, C-terminal domain"/>
    <property type="match status" value="1"/>
</dbReference>
<dbReference type="AlphaFoldDB" id="A0A1X6WN49"/>
<dbReference type="InterPro" id="IPR013221">
    <property type="entry name" value="Mur_ligase_cen"/>
</dbReference>
<dbReference type="Proteomes" id="UP000195918">
    <property type="component" value="Unassembled WGS sequence"/>
</dbReference>
<reference evidence="16" key="1">
    <citation type="submission" date="2017-02" db="EMBL/GenBank/DDBJ databases">
        <authorList>
            <person name="Dridi B."/>
        </authorList>
    </citation>
    <scope>NUCLEOTIDE SEQUENCE [LARGE SCALE GENOMIC DNA]</scope>
    <source>
        <strain evidence="16">bH819</strain>
    </source>
</reference>
<dbReference type="PANTHER" id="PTHR43024">
    <property type="entry name" value="UDP-N-ACETYLMURAMOYL-TRIPEPTIDE--D-ALANYL-D-ALANINE LIGASE"/>
    <property type="match status" value="1"/>
</dbReference>
<dbReference type="GO" id="GO:0005524">
    <property type="term" value="F:ATP binding"/>
    <property type="evidence" value="ECO:0007669"/>
    <property type="project" value="UniProtKB-UniRule"/>
</dbReference>
<comment type="catalytic activity">
    <reaction evidence="10">
        <text>UDP-N-acetyl-alpha-D-muramoyl-L-alanyl-gamma-D-glutamyl-L-lysine + D-alanyl-D-alanine + ATP = UDP-N-acetyl-alpha-D-muramoyl-L-alanyl-gamma-D-glutamyl-L-lysyl-D-alanyl-D-alanine + ADP + phosphate + H(+)</text>
        <dbReference type="Rhea" id="RHEA:16085"/>
        <dbReference type="ChEBI" id="CHEBI:15378"/>
        <dbReference type="ChEBI" id="CHEBI:30616"/>
        <dbReference type="ChEBI" id="CHEBI:43474"/>
        <dbReference type="ChEBI" id="CHEBI:57822"/>
        <dbReference type="ChEBI" id="CHEBI:70758"/>
        <dbReference type="ChEBI" id="CHEBI:83903"/>
        <dbReference type="ChEBI" id="CHEBI:456216"/>
        <dbReference type="EC" id="6.3.2.10"/>
    </reaction>
</comment>
<dbReference type="SUPFAM" id="SSF53244">
    <property type="entry name" value="MurD-like peptide ligases, peptide-binding domain"/>
    <property type="match status" value="1"/>
</dbReference>
<dbReference type="GO" id="GO:0008766">
    <property type="term" value="F:UDP-N-acetylmuramoylalanyl-D-glutamyl-2,6-diaminopimelate-D-alanyl-D-alanine ligase activity"/>
    <property type="evidence" value="ECO:0007669"/>
    <property type="project" value="RHEA"/>
</dbReference>
<dbReference type="SUPFAM" id="SSF53623">
    <property type="entry name" value="MurD-like peptide ligases, catalytic domain"/>
    <property type="match status" value="1"/>
</dbReference>
<dbReference type="NCBIfam" id="TIGR01143">
    <property type="entry name" value="murF"/>
    <property type="match status" value="1"/>
</dbReference>
<dbReference type="InterPro" id="IPR051046">
    <property type="entry name" value="MurCDEF_CellWall_CoF430Synth"/>
</dbReference>
<dbReference type="InterPro" id="IPR036615">
    <property type="entry name" value="Mur_ligase_C_dom_sf"/>
</dbReference>
<protein>
    <recommendedName>
        <fullName evidence="10 11">UDP-N-acetylmuramoyl-tripeptide--D-alanyl-D-alanine ligase</fullName>
        <ecNumber evidence="10 11">6.3.2.10</ecNumber>
    </recommendedName>
    <alternativeName>
        <fullName evidence="10">D-alanyl-D-alanine-adding enzyme</fullName>
    </alternativeName>
</protein>
<keyword evidence="3 10" id="KW-0132">Cell division</keyword>
<evidence type="ECO:0000256" key="1">
    <source>
        <dbReference type="ARBA" id="ARBA00022490"/>
    </source>
</evidence>
<accession>A0A1X6WN49</accession>
<evidence type="ECO:0000256" key="9">
    <source>
        <dbReference type="ARBA" id="ARBA00023316"/>
    </source>
</evidence>
<evidence type="ECO:0000313" key="15">
    <source>
        <dbReference type="EMBL" id="SLM85652.1"/>
    </source>
</evidence>
<evidence type="ECO:0000256" key="8">
    <source>
        <dbReference type="ARBA" id="ARBA00023306"/>
    </source>
</evidence>
<keyword evidence="1 10" id="KW-0963">Cytoplasm</keyword>
<dbReference type="SUPFAM" id="SSF63418">
    <property type="entry name" value="MurE/MurF N-terminal domain"/>
    <property type="match status" value="1"/>
</dbReference>
<dbReference type="GO" id="GO:0008360">
    <property type="term" value="P:regulation of cell shape"/>
    <property type="evidence" value="ECO:0007669"/>
    <property type="project" value="UniProtKB-KW"/>
</dbReference>
<dbReference type="EMBL" id="FWFD01000008">
    <property type="protein sequence ID" value="SLM85652.1"/>
    <property type="molecule type" value="Genomic_DNA"/>
</dbReference>
<dbReference type="Gene3D" id="3.40.1190.10">
    <property type="entry name" value="Mur-like, catalytic domain"/>
    <property type="match status" value="1"/>
</dbReference>
<evidence type="ECO:0000259" key="12">
    <source>
        <dbReference type="Pfam" id="PF01225"/>
    </source>
</evidence>
<dbReference type="GO" id="GO:0047480">
    <property type="term" value="F:UDP-N-acetylmuramoyl-tripeptide-D-alanyl-D-alanine ligase activity"/>
    <property type="evidence" value="ECO:0007669"/>
    <property type="project" value="UniProtKB-UniRule"/>
</dbReference>
<keyword evidence="6 10" id="KW-0133">Cell shape</keyword>
<keyword evidence="9 10" id="KW-0961">Cell wall biogenesis/degradation</keyword>
<sequence length="457" mass="51005">MKLMVSEIVKAVDGQNINKISNTMELTSVEFDTRKVQDKTLFVPLKGNRDGHDFIPQAIESGASLVLSDHVLDEKTPYILVEDTLKALQDLASFYLKKVNPKVCGITGSNGKTTTKDMTAAVLSTTFKTYKTQGNYNNEIGLPYTILSMDQETEMLVLEMGMDRKGDIELLSTIAQPDIAAITMIGESHIEFLGSRAGIAEGKMEITAGLKKEGVLLVPENESLLKPLLKEVSQSIQTFGLSKQADLTAVIEEETREQTIFTTRLVEKIETFTIPVLGQYNVTNALIALLIGAHFNVSTENIKKGLAHFDLTKNRTEWLKTKEGIDILSDVYNANPTAMNLVLDSFSKIESQGKKVVVLGDMLELGKDSKEMHESVSEHLNPEKIDEVFLYGSEMVALYEMIQLKFETDKCRLFKKEEKEDLKKELGYKLKTQDTVFLKASNGMGLKEIVDYLLNNH</sequence>
<name>A0A1X6WN49_9ENTE</name>
<evidence type="ECO:0000256" key="4">
    <source>
        <dbReference type="ARBA" id="ARBA00022741"/>
    </source>
</evidence>
<dbReference type="Pfam" id="PF02875">
    <property type="entry name" value="Mur_ligase_C"/>
    <property type="match status" value="1"/>
</dbReference>
<keyword evidence="7 10" id="KW-0573">Peptidoglycan synthesis</keyword>
<proteinExistence type="inferred from homology"/>
<dbReference type="PANTHER" id="PTHR43024:SF1">
    <property type="entry name" value="UDP-N-ACETYLMURAMOYL-TRIPEPTIDE--D-ALANYL-D-ALANINE LIGASE"/>
    <property type="match status" value="1"/>
</dbReference>
<comment type="catalytic activity">
    <reaction evidence="11">
        <text>D-alanyl-D-alanine + UDP-N-acetyl-alpha-D-muramoyl-L-alanyl-gamma-D-glutamyl-meso-2,6-diaminopimelate + ATP = UDP-N-acetyl-alpha-D-muramoyl-L-alanyl-gamma-D-glutamyl-meso-2,6-diaminopimeloyl-D-alanyl-D-alanine + ADP + phosphate + H(+)</text>
        <dbReference type="Rhea" id="RHEA:28374"/>
        <dbReference type="ChEBI" id="CHEBI:15378"/>
        <dbReference type="ChEBI" id="CHEBI:30616"/>
        <dbReference type="ChEBI" id="CHEBI:43474"/>
        <dbReference type="ChEBI" id="CHEBI:57822"/>
        <dbReference type="ChEBI" id="CHEBI:61386"/>
        <dbReference type="ChEBI" id="CHEBI:83905"/>
        <dbReference type="ChEBI" id="CHEBI:456216"/>
        <dbReference type="EC" id="6.3.2.10"/>
    </reaction>
</comment>
<dbReference type="Pfam" id="PF01225">
    <property type="entry name" value="Mur_ligase"/>
    <property type="match status" value="1"/>
</dbReference>
<evidence type="ECO:0000259" key="13">
    <source>
        <dbReference type="Pfam" id="PF02875"/>
    </source>
</evidence>
<dbReference type="RefSeq" id="WP_256958414.1">
    <property type="nucleotide sequence ID" value="NZ_FWFD01000008.1"/>
</dbReference>
<dbReference type="InterPro" id="IPR036565">
    <property type="entry name" value="Mur-like_cat_sf"/>
</dbReference>
<feature type="domain" description="Mur ligase C-terminal" evidence="13">
    <location>
        <begin position="315"/>
        <end position="441"/>
    </location>
</feature>
<keyword evidence="8 10" id="KW-0131">Cell cycle</keyword>
<dbReference type="GO" id="GO:0009252">
    <property type="term" value="P:peptidoglycan biosynthetic process"/>
    <property type="evidence" value="ECO:0007669"/>
    <property type="project" value="UniProtKB-UniRule"/>
</dbReference>
<dbReference type="EC" id="6.3.2.10" evidence="10 11"/>
<dbReference type="HAMAP" id="MF_02019">
    <property type="entry name" value="MurF"/>
    <property type="match status" value="1"/>
</dbReference>
<evidence type="ECO:0000259" key="14">
    <source>
        <dbReference type="Pfam" id="PF08245"/>
    </source>
</evidence>
<keyword evidence="16" id="KW-1185">Reference proteome</keyword>
<evidence type="ECO:0000256" key="7">
    <source>
        <dbReference type="ARBA" id="ARBA00022984"/>
    </source>
</evidence>
<evidence type="ECO:0000256" key="2">
    <source>
        <dbReference type="ARBA" id="ARBA00022598"/>
    </source>
</evidence>
<evidence type="ECO:0000256" key="11">
    <source>
        <dbReference type="RuleBase" id="RU004136"/>
    </source>
</evidence>
<keyword evidence="5 10" id="KW-0067">ATP-binding</keyword>
<dbReference type="GO" id="GO:0071555">
    <property type="term" value="P:cell wall organization"/>
    <property type="evidence" value="ECO:0007669"/>
    <property type="project" value="UniProtKB-KW"/>
</dbReference>
<comment type="pathway">
    <text evidence="10 11">Cell wall biogenesis; peptidoglycan biosynthesis.</text>
</comment>
<dbReference type="GO" id="GO:0005737">
    <property type="term" value="C:cytoplasm"/>
    <property type="evidence" value="ECO:0007669"/>
    <property type="project" value="UniProtKB-SubCell"/>
</dbReference>
<dbReference type="InterPro" id="IPR004101">
    <property type="entry name" value="Mur_ligase_C"/>
</dbReference>
<organism evidence="15 16">
    <name type="scientific">Vagococcus fluvialis bH819</name>
    <dbReference type="NCBI Taxonomy" id="1255619"/>
    <lineage>
        <taxon>Bacteria</taxon>
        <taxon>Bacillati</taxon>
        <taxon>Bacillota</taxon>
        <taxon>Bacilli</taxon>
        <taxon>Lactobacillales</taxon>
        <taxon>Enterococcaceae</taxon>
        <taxon>Vagococcus</taxon>
    </lineage>
</organism>
<evidence type="ECO:0000256" key="5">
    <source>
        <dbReference type="ARBA" id="ARBA00022840"/>
    </source>
</evidence>
<dbReference type="InterPro" id="IPR000713">
    <property type="entry name" value="Mur_ligase_N"/>
</dbReference>
<feature type="binding site" evidence="10">
    <location>
        <begin position="108"/>
        <end position="114"/>
    </location>
    <ligand>
        <name>ATP</name>
        <dbReference type="ChEBI" id="CHEBI:30616"/>
    </ligand>
</feature>
<gene>
    <name evidence="10" type="primary">murF</name>
    <name evidence="15" type="ORF">FM121_06090</name>
</gene>
<dbReference type="Pfam" id="PF08245">
    <property type="entry name" value="Mur_ligase_M"/>
    <property type="match status" value="1"/>
</dbReference>
<comment type="similarity">
    <text evidence="10">Belongs to the MurCDEF family. MurF subfamily.</text>
</comment>
<feature type="domain" description="Mur ligase central" evidence="14">
    <location>
        <begin position="106"/>
        <end position="291"/>
    </location>
</feature>
<dbReference type="Gene3D" id="3.40.1390.10">
    <property type="entry name" value="MurE/MurF, N-terminal domain"/>
    <property type="match status" value="1"/>
</dbReference>
<evidence type="ECO:0000256" key="6">
    <source>
        <dbReference type="ARBA" id="ARBA00022960"/>
    </source>
</evidence>
<dbReference type="InterPro" id="IPR035911">
    <property type="entry name" value="MurE/MurF_N"/>
</dbReference>